<dbReference type="RefSeq" id="WP_219052626.1">
    <property type="nucleotide sequence ID" value="NZ_JAHWDP010000003.1"/>
</dbReference>
<name>A0A9X1JZ33_9FLAO</name>
<keyword evidence="1" id="KW-0732">Signal</keyword>
<comment type="caution">
    <text evidence="3">The sequence shown here is derived from an EMBL/GenBank/DDBJ whole genome shotgun (WGS) entry which is preliminary data.</text>
</comment>
<dbReference type="Proteomes" id="UP001138686">
    <property type="component" value="Unassembled WGS sequence"/>
</dbReference>
<evidence type="ECO:0000313" key="4">
    <source>
        <dbReference type="Proteomes" id="UP001138686"/>
    </source>
</evidence>
<sequence>MKKLLLILIVFSGLNSFSQNKSENSPVAITETLTTHFSVFPNPVEDRLSIKTNLNDYSIEIINSLGQTVRFQKNNNGFQTLDYSNIVSGLYILKLSSGDISQSFKIVRL</sequence>
<dbReference type="InterPro" id="IPR026444">
    <property type="entry name" value="Secre_tail"/>
</dbReference>
<protein>
    <submittedName>
        <fullName evidence="3">T9SS type A sorting domain-containing protein</fullName>
    </submittedName>
</protein>
<evidence type="ECO:0000256" key="1">
    <source>
        <dbReference type="ARBA" id="ARBA00022729"/>
    </source>
</evidence>
<keyword evidence="4" id="KW-1185">Reference proteome</keyword>
<evidence type="ECO:0000313" key="3">
    <source>
        <dbReference type="EMBL" id="MBW2938147.1"/>
    </source>
</evidence>
<accession>A0A9X1JZ33</accession>
<dbReference type="Pfam" id="PF18962">
    <property type="entry name" value="Por_Secre_tail"/>
    <property type="match status" value="1"/>
</dbReference>
<gene>
    <name evidence="3" type="ORF">KXJ69_08510</name>
</gene>
<organism evidence="3 4">
    <name type="scientific">Halomarinibacterium sedimenti</name>
    <dbReference type="NCBI Taxonomy" id="2857106"/>
    <lineage>
        <taxon>Bacteria</taxon>
        <taxon>Pseudomonadati</taxon>
        <taxon>Bacteroidota</taxon>
        <taxon>Flavobacteriia</taxon>
        <taxon>Flavobacteriales</taxon>
        <taxon>Flavobacteriaceae</taxon>
        <taxon>Halomarinibacterium</taxon>
    </lineage>
</organism>
<proteinExistence type="predicted"/>
<dbReference type="NCBIfam" id="TIGR04183">
    <property type="entry name" value="Por_Secre_tail"/>
    <property type="match status" value="1"/>
</dbReference>
<feature type="domain" description="Secretion system C-terminal sorting" evidence="2">
    <location>
        <begin position="39"/>
        <end position="106"/>
    </location>
</feature>
<reference evidence="3" key="1">
    <citation type="submission" date="2021-07" db="EMBL/GenBank/DDBJ databases">
        <title>Aureisphaera sp. CAU 1614 isolated from sea sediment.</title>
        <authorList>
            <person name="Kim W."/>
        </authorList>
    </citation>
    <scope>NUCLEOTIDE SEQUENCE</scope>
    <source>
        <strain evidence="3">CAU 1614</strain>
    </source>
</reference>
<evidence type="ECO:0000259" key="2">
    <source>
        <dbReference type="Pfam" id="PF18962"/>
    </source>
</evidence>
<dbReference type="EMBL" id="JAHWDP010000003">
    <property type="protein sequence ID" value="MBW2938147.1"/>
    <property type="molecule type" value="Genomic_DNA"/>
</dbReference>
<dbReference type="AlphaFoldDB" id="A0A9X1JZ33"/>